<proteinExistence type="predicted"/>
<dbReference type="AlphaFoldDB" id="A0AAD9WUM2"/>
<reference evidence="1" key="1">
    <citation type="journal article" date="2023" name="Plant J.">
        <title>Genome sequences and population genomics provide insights into the demographic history, inbreeding, and mutation load of two 'living fossil' tree species of Dipteronia.</title>
        <authorList>
            <person name="Feng Y."/>
            <person name="Comes H.P."/>
            <person name="Chen J."/>
            <person name="Zhu S."/>
            <person name="Lu R."/>
            <person name="Zhang X."/>
            <person name="Li P."/>
            <person name="Qiu J."/>
            <person name="Olsen K.M."/>
            <person name="Qiu Y."/>
        </authorList>
    </citation>
    <scope>NUCLEOTIDE SEQUENCE</scope>
    <source>
        <strain evidence="1">KIB01</strain>
    </source>
</reference>
<dbReference type="PANTHER" id="PTHR31973">
    <property type="entry name" value="POLYPROTEIN, PUTATIVE-RELATED"/>
    <property type="match status" value="1"/>
</dbReference>
<dbReference type="EMBL" id="JANJYI010000007">
    <property type="protein sequence ID" value="KAK2642855.1"/>
    <property type="molecule type" value="Genomic_DNA"/>
</dbReference>
<organism evidence="1 2">
    <name type="scientific">Dipteronia dyeriana</name>
    <dbReference type="NCBI Taxonomy" id="168575"/>
    <lineage>
        <taxon>Eukaryota</taxon>
        <taxon>Viridiplantae</taxon>
        <taxon>Streptophyta</taxon>
        <taxon>Embryophyta</taxon>
        <taxon>Tracheophyta</taxon>
        <taxon>Spermatophyta</taxon>
        <taxon>Magnoliopsida</taxon>
        <taxon>eudicotyledons</taxon>
        <taxon>Gunneridae</taxon>
        <taxon>Pentapetalae</taxon>
        <taxon>rosids</taxon>
        <taxon>malvids</taxon>
        <taxon>Sapindales</taxon>
        <taxon>Sapindaceae</taxon>
        <taxon>Hippocastanoideae</taxon>
        <taxon>Acereae</taxon>
        <taxon>Dipteronia</taxon>
    </lineage>
</organism>
<gene>
    <name evidence="1" type="ORF">Ddye_024618</name>
</gene>
<dbReference type="PANTHER" id="PTHR31973:SF187">
    <property type="entry name" value="MUTATOR TRANSPOSASE MUDRA PROTEIN"/>
    <property type="match status" value="1"/>
</dbReference>
<evidence type="ECO:0000313" key="1">
    <source>
        <dbReference type="EMBL" id="KAK2642855.1"/>
    </source>
</evidence>
<name>A0AAD9WUM2_9ROSI</name>
<sequence>MRKFFWKASKTGDKYEFNKCLQNIDSINPHAMAYLAAIKTCHWSKLAFDNSIKCDHVTNNMTEAFNSMLKDFRAMTYLGLMEYIRRMVMNRFQLRKEDYSRLGNGIPPPVNKKIKENSVKCRILRTLHSSQGKYEMLGLNRAYTADLNDKTCKCGQ</sequence>
<dbReference type="Proteomes" id="UP001280121">
    <property type="component" value="Unassembled WGS sequence"/>
</dbReference>
<evidence type="ECO:0000313" key="2">
    <source>
        <dbReference type="Proteomes" id="UP001280121"/>
    </source>
</evidence>
<keyword evidence="2" id="KW-1185">Reference proteome</keyword>
<accession>A0AAD9WUM2</accession>
<protein>
    <submittedName>
        <fullName evidence="1">Uncharacterized protein</fullName>
    </submittedName>
</protein>
<comment type="caution">
    <text evidence="1">The sequence shown here is derived from an EMBL/GenBank/DDBJ whole genome shotgun (WGS) entry which is preliminary data.</text>
</comment>